<sequence length="78" mass="9261">MLKFDLKEMGSRTYKKPVSPGFRKIRPRQFDPDNLSQTIRSRENSSLHNSSPIEKCLQKLTKFKNRNRNSIFAKDYIK</sequence>
<accession>A0A915IZ03</accession>
<dbReference type="Proteomes" id="UP000887565">
    <property type="component" value="Unplaced"/>
</dbReference>
<evidence type="ECO:0000313" key="2">
    <source>
        <dbReference type="Proteomes" id="UP000887565"/>
    </source>
</evidence>
<feature type="region of interest" description="Disordered" evidence="1">
    <location>
        <begin position="15"/>
        <end position="35"/>
    </location>
</feature>
<keyword evidence="2" id="KW-1185">Reference proteome</keyword>
<evidence type="ECO:0000256" key="1">
    <source>
        <dbReference type="SAM" id="MobiDB-lite"/>
    </source>
</evidence>
<reference evidence="3" key="1">
    <citation type="submission" date="2022-11" db="UniProtKB">
        <authorList>
            <consortium name="WormBaseParasite"/>
        </authorList>
    </citation>
    <scope>IDENTIFICATION</scope>
</reference>
<evidence type="ECO:0000313" key="3">
    <source>
        <dbReference type="WBParaSite" id="nRc.2.0.1.t19431-RA"/>
    </source>
</evidence>
<dbReference type="AlphaFoldDB" id="A0A915IZ03"/>
<name>A0A915IZ03_ROMCU</name>
<protein>
    <submittedName>
        <fullName evidence="3">Uncharacterized protein</fullName>
    </submittedName>
</protein>
<dbReference type="WBParaSite" id="nRc.2.0.1.t19431-RA">
    <property type="protein sequence ID" value="nRc.2.0.1.t19431-RA"/>
    <property type="gene ID" value="nRc.2.0.1.g19431"/>
</dbReference>
<organism evidence="2 3">
    <name type="scientific">Romanomermis culicivorax</name>
    <name type="common">Nematode worm</name>
    <dbReference type="NCBI Taxonomy" id="13658"/>
    <lineage>
        <taxon>Eukaryota</taxon>
        <taxon>Metazoa</taxon>
        <taxon>Ecdysozoa</taxon>
        <taxon>Nematoda</taxon>
        <taxon>Enoplea</taxon>
        <taxon>Dorylaimia</taxon>
        <taxon>Mermithida</taxon>
        <taxon>Mermithoidea</taxon>
        <taxon>Mermithidae</taxon>
        <taxon>Romanomermis</taxon>
    </lineage>
</organism>
<proteinExistence type="predicted"/>